<dbReference type="EMBL" id="CP110433">
    <property type="protein sequence ID" value="WAQ90797.1"/>
    <property type="molecule type" value="Genomic_DNA"/>
</dbReference>
<organism evidence="2 3">
    <name type="scientific">Puccinia triticina</name>
    <dbReference type="NCBI Taxonomy" id="208348"/>
    <lineage>
        <taxon>Eukaryota</taxon>
        <taxon>Fungi</taxon>
        <taxon>Dikarya</taxon>
        <taxon>Basidiomycota</taxon>
        <taxon>Pucciniomycotina</taxon>
        <taxon>Pucciniomycetes</taxon>
        <taxon>Pucciniales</taxon>
        <taxon>Pucciniaceae</taxon>
        <taxon>Puccinia</taxon>
    </lineage>
</organism>
<name>A0ABY7D3F2_9BASI</name>
<feature type="region of interest" description="Disordered" evidence="1">
    <location>
        <begin position="1"/>
        <end position="27"/>
    </location>
</feature>
<proteinExistence type="predicted"/>
<feature type="region of interest" description="Disordered" evidence="1">
    <location>
        <begin position="121"/>
        <end position="146"/>
    </location>
</feature>
<evidence type="ECO:0000313" key="3">
    <source>
        <dbReference type="Proteomes" id="UP001164743"/>
    </source>
</evidence>
<evidence type="ECO:0000313" key="2">
    <source>
        <dbReference type="EMBL" id="WAQ90797.1"/>
    </source>
</evidence>
<protein>
    <submittedName>
        <fullName evidence="2">Uncharacterized protein</fullName>
    </submittedName>
</protein>
<evidence type="ECO:0000256" key="1">
    <source>
        <dbReference type="SAM" id="MobiDB-lite"/>
    </source>
</evidence>
<dbReference type="RefSeq" id="XP_053026352.1">
    <property type="nucleotide sequence ID" value="XM_053162369.1"/>
</dbReference>
<accession>A0ABY7D3F2</accession>
<sequence>MPPHSANHILPPQYQDHSHAPVQDGRAPVPSQLNHSAMLSTGTSVATVESFENAAVNMTTKNWGKWLALKGPNCWNLYLKNPEAHAIFRETNGIDHESAMPFFRVSLADPLNDGLTAEERALDDNDSDESPPADQTPGTNGGQNVRREASFKNNYAFVQSYVNNFVKKSTHIAASRNVEFAIFAVSKHLGPSMFQISQSTPGAGTALDYTQDVDAKQHYAARLQSHRV</sequence>
<gene>
    <name evidence="2" type="ORF">PtA15_13A196</name>
</gene>
<reference evidence="2" key="1">
    <citation type="submission" date="2022-10" db="EMBL/GenBank/DDBJ databases">
        <title>Puccinia triticina Genome sequencing and assembly.</title>
        <authorList>
            <person name="Li C."/>
        </authorList>
    </citation>
    <scope>NUCLEOTIDE SEQUENCE</scope>
    <source>
        <strain evidence="2">Pt15</strain>
    </source>
</reference>
<keyword evidence="3" id="KW-1185">Reference proteome</keyword>
<dbReference type="Proteomes" id="UP001164743">
    <property type="component" value="Chromosome 13A"/>
</dbReference>
<dbReference type="GeneID" id="77803264"/>